<feature type="non-terminal residue" evidence="2">
    <location>
        <position position="1"/>
    </location>
</feature>
<evidence type="ECO:0000313" key="2">
    <source>
        <dbReference type="EMBL" id="TGZ37382.1"/>
    </source>
</evidence>
<feature type="compositionally biased region" description="Basic and acidic residues" evidence="1">
    <location>
        <begin position="47"/>
        <end position="56"/>
    </location>
</feature>
<evidence type="ECO:0000256" key="1">
    <source>
        <dbReference type="SAM" id="MobiDB-lite"/>
    </source>
</evidence>
<evidence type="ECO:0000313" key="3">
    <source>
        <dbReference type="Proteomes" id="UP000310200"/>
    </source>
</evidence>
<feature type="region of interest" description="Disordered" evidence="1">
    <location>
        <begin position="16"/>
        <end position="71"/>
    </location>
</feature>
<proteinExistence type="predicted"/>
<protein>
    <submittedName>
        <fullName evidence="2">Uncharacterized protein</fullName>
    </submittedName>
</protein>
<dbReference type="AlphaFoldDB" id="A0A4S2JMJ7"/>
<dbReference type="Proteomes" id="UP000310200">
    <property type="component" value="Unassembled WGS sequence"/>
</dbReference>
<reference evidence="2 3" key="1">
    <citation type="journal article" date="2019" name="Philos. Trans. R. Soc. Lond., B, Biol. Sci.">
        <title>Ant behaviour and brain gene expression of defending hosts depend on the ecological success of the intruding social parasite.</title>
        <authorList>
            <person name="Kaur R."/>
            <person name="Stoldt M."/>
            <person name="Jongepier E."/>
            <person name="Feldmeyer B."/>
            <person name="Menzel F."/>
            <person name="Bornberg-Bauer E."/>
            <person name="Foitzik S."/>
        </authorList>
    </citation>
    <scope>NUCLEOTIDE SEQUENCE [LARGE SCALE GENOMIC DNA]</scope>
    <source>
        <tissue evidence="2">Whole body</tissue>
    </source>
</reference>
<organism evidence="2 3">
    <name type="scientific">Temnothorax longispinosus</name>
    <dbReference type="NCBI Taxonomy" id="300112"/>
    <lineage>
        <taxon>Eukaryota</taxon>
        <taxon>Metazoa</taxon>
        <taxon>Ecdysozoa</taxon>
        <taxon>Arthropoda</taxon>
        <taxon>Hexapoda</taxon>
        <taxon>Insecta</taxon>
        <taxon>Pterygota</taxon>
        <taxon>Neoptera</taxon>
        <taxon>Endopterygota</taxon>
        <taxon>Hymenoptera</taxon>
        <taxon>Apocrita</taxon>
        <taxon>Aculeata</taxon>
        <taxon>Formicoidea</taxon>
        <taxon>Formicidae</taxon>
        <taxon>Myrmicinae</taxon>
        <taxon>Temnothorax</taxon>
    </lineage>
</organism>
<sequence length="71" mass="7865">VVSAYWCPKPVVRHARDTTGVRSSSRRARKTASSGRFGGSSGDDDVADRASLRIDRVSGNPRRRLRKYSDT</sequence>
<keyword evidence="3" id="KW-1185">Reference proteome</keyword>
<dbReference type="EMBL" id="QBLH01003559">
    <property type="protein sequence ID" value="TGZ37382.1"/>
    <property type="molecule type" value="Genomic_DNA"/>
</dbReference>
<gene>
    <name evidence="2" type="ORF">DBV15_08060</name>
</gene>
<name>A0A4S2JMJ7_9HYME</name>
<comment type="caution">
    <text evidence="2">The sequence shown here is derived from an EMBL/GenBank/DDBJ whole genome shotgun (WGS) entry which is preliminary data.</text>
</comment>
<feature type="compositionally biased region" description="Basic residues" evidence="1">
    <location>
        <begin position="61"/>
        <end position="71"/>
    </location>
</feature>
<accession>A0A4S2JMJ7</accession>